<dbReference type="Gene3D" id="3.30.565.10">
    <property type="entry name" value="Histidine kinase-like ATPase, C-terminal domain"/>
    <property type="match status" value="1"/>
</dbReference>
<evidence type="ECO:0000313" key="13">
    <source>
        <dbReference type="EMBL" id="QEX19707.1"/>
    </source>
</evidence>
<dbReference type="GO" id="GO:0005737">
    <property type="term" value="C:cytoplasm"/>
    <property type="evidence" value="ECO:0007669"/>
    <property type="project" value="UniProtKB-SubCell"/>
</dbReference>
<evidence type="ECO:0000256" key="5">
    <source>
        <dbReference type="ARBA" id="ARBA00022840"/>
    </source>
</evidence>
<feature type="binding site" evidence="11">
    <location>
        <position position="340"/>
    </location>
    <ligand>
        <name>ATP</name>
        <dbReference type="ChEBI" id="CHEBI:30616"/>
    </ligand>
</feature>
<evidence type="ECO:0000256" key="6">
    <source>
        <dbReference type="ARBA" id="ARBA00023016"/>
    </source>
</evidence>
<dbReference type="FunFam" id="3.30.230.80:FF:000002">
    <property type="entry name" value="Molecular chaperone HtpG"/>
    <property type="match status" value="1"/>
</dbReference>
<accession>A0A5J6MRF5</accession>
<organism evidence="13 14">
    <name type="scientific">Hypericibacter terrae</name>
    <dbReference type="NCBI Taxonomy" id="2602015"/>
    <lineage>
        <taxon>Bacteria</taxon>
        <taxon>Pseudomonadati</taxon>
        <taxon>Pseudomonadota</taxon>
        <taxon>Alphaproteobacteria</taxon>
        <taxon>Rhodospirillales</taxon>
        <taxon>Dongiaceae</taxon>
        <taxon>Hypericibacter</taxon>
    </lineage>
</organism>
<dbReference type="InterPro" id="IPR036890">
    <property type="entry name" value="HATPase_C_sf"/>
</dbReference>
<feature type="binding site" evidence="11">
    <location>
        <position position="94"/>
    </location>
    <ligand>
        <name>ATP</name>
        <dbReference type="ChEBI" id="CHEBI:30616"/>
    </ligand>
</feature>
<dbReference type="Gene3D" id="3.30.230.80">
    <property type="match status" value="1"/>
</dbReference>
<evidence type="ECO:0000256" key="4">
    <source>
        <dbReference type="ARBA" id="ARBA00022741"/>
    </source>
</evidence>
<proteinExistence type="inferred from homology"/>
<feature type="binding site" evidence="11">
    <location>
        <begin position="109"/>
        <end position="110"/>
    </location>
    <ligand>
        <name>ATP</name>
        <dbReference type="ChEBI" id="CHEBI:30616"/>
    </ligand>
</feature>
<feature type="binding site" evidence="11">
    <location>
        <position position="102"/>
    </location>
    <ligand>
        <name>ATP</name>
        <dbReference type="ChEBI" id="CHEBI:30616"/>
    </ligand>
</feature>
<name>A0A5J6MRF5_9PROT</name>
<keyword evidence="5 10" id="KW-0067">ATP-binding</keyword>
<comment type="subunit">
    <text evidence="10">Homodimer.</text>
</comment>
<evidence type="ECO:0000256" key="3">
    <source>
        <dbReference type="ARBA" id="ARBA00022490"/>
    </source>
</evidence>
<evidence type="ECO:0000256" key="8">
    <source>
        <dbReference type="ARBA" id="ARBA00058590"/>
    </source>
</evidence>
<dbReference type="EMBL" id="CP042906">
    <property type="protein sequence ID" value="QEX19707.1"/>
    <property type="molecule type" value="Genomic_DNA"/>
</dbReference>
<keyword evidence="6 10" id="KW-0346">Stress response</keyword>
<keyword evidence="3 10" id="KW-0963">Cytoplasm</keyword>
<protein>
    <recommendedName>
        <fullName evidence="9 10">Chaperone protein HtpG</fullName>
    </recommendedName>
    <alternativeName>
        <fullName evidence="10">Heat shock protein HtpG</fullName>
    </alternativeName>
    <alternativeName>
        <fullName evidence="10">High temperature protein G</fullName>
    </alternativeName>
</protein>
<dbReference type="HAMAP" id="MF_00505">
    <property type="entry name" value="HSP90"/>
    <property type="match status" value="1"/>
</dbReference>
<evidence type="ECO:0000256" key="1">
    <source>
        <dbReference type="ARBA" id="ARBA00004496"/>
    </source>
</evidence>
<keyword evidence="14" id="KW-1185">Reference proteome</keyword>
<dbReference type="SUPFAM" id="SSF110942">
    <property type="entry name" value="HSP90 C-terminal domain"/>
    <property type="match status" value="1"/>
</dbReference>
<dbReference type="SUPFAM" id="SSF55874">
    <property type="entry name" value="ATPase domain of HSP90 chaperone/DNA topoisomerase II/histidine kinase"/>
    <property type="match status" value="1"/>
</dbReference>
<comment type="function">
    <text evidence="8 10">Molecular chaperone. Has ATPase activity.</text>
</comment>
<dbReference type="GO" id="GO:0051082">
    <property type="term" value="F:unfolded protein binding"/>
    <property type="evidence" value="ECO:0007669"/>
    <property type="project" value="UniProtKB-UniRule"/>
</dbReference>
<dbReference type="GO" id="GO:0005524">
    <property type="term" value="F:ATP binding"/>
    <property type="evidence" value="ECO:0007669"/>
    <property type="project" value="UniProtKB-UniRule"/>
</dbReference>
<dbReference type="PANTHER" id="PTHR11528">
    <property type="entry name" value="HEAT SHOCK PROTEIN 90 FAMILY MEMBER"/>
    <property type="match status" value="1"/>
</dbReference>
<comment type="caution">
    <text evidence="10">Lacks conserved residue(s) required for the propagation of feature annotation.</text>
</comment>
<evidence type="ECO:0000259" key="12">
    <source>
        <dbReference type="SMART" id="SM00387"/>
    </source>
</evidence>
<dbReference type="FunFam" id="3.30.565.10:FF:000009">
    <property type="entry name" value="Molecular chaperone HtpG"/>
    <property type="match status" value="1"/>
</dbReference>
<dbReference type="PIRSF" id="PIRSF002583">
    <property type="entry name" value="Hsp90"/>
    <property type="match status" value="1"/>
</dbReference>
<dbReference type="KEGG" id="htq:FRZ44_50220"/>
<evidence type="ECO:0000256" key="9">
    <source>
        <dbReference type="ARBA" id="ARBA00070675"/>
    </source>
</evidence>
<feature type="binding site" evidence="11">
    <location>
        <position position="47"/>
    </location>
    <ligand>
        <name>ATP</name>
        <dbReference type="ChEBI" id="CHEBI:30616"/>
    </ligand>
</feature>
<gene>
    <name evidence="10 13" type="primary">htpG</name>
    <name evidence="13" type="ORF">FRZ44_50220</name>
</gene>
<dbReference type="InterPro" id="IPR020568">
    <property type="entry name" value="Ribosomal_Su5_D2-typ_SF"/>
</dbReference>
<reference evidence="13 14" key="1">
    <citation type="submission" date="2019-08" db="EMBL/GenBank/DDBJ databases">
        <title>Hyperibacter terrae gen. nov., sp. nov. and Hyperibacter viscosus sp. nov., two new members in the family Rhodospirillaceae isolated from the rhizosphere of Hypericum perforatum.</title>
        <authorList>
            <person name="Noviana Z."/>
        </authorList>
    </citation>
    <scope>NUCLEOTIDE SEQUENCE [LARGE SCALE GENOMIC DNA]</scope>
    <source>
        <strain evidence="13 14">R5913</strain>
    </source>
</reference>
<feature type="binding site" evidence="11">
    <location>
        <begin position="131"/>
        <end position="136"/>
    </location>
    <ligand>
        <name>ATP</name>
        <dbReference type="ChEBI" id="CHEBI:30616"/>
    </ligand>
</feature>
<dbReference type="GO" id="GO:0140662">
    <property type="term" value="F:ATP-dependent protein folding chaperone"/>
    <property type="evidence" value="ECO:0007669"/>
    <property type="project" value="InterPro"/>
</dbReference>
<feature type="binding site" evidence="11">
    <location>
        <position position="43"/>
    </location>
    <ligand>
        <name>ATP</name>
        <dbReference type="ChEBI" id="CHEBI:30616"/>
    </ligand>
</feature>
<evidence type="ECO:0000256" key="2">
    <source>
        <dbReference type="ARBA" id="ARBA00008239"/>
    </source>
</evidence>
<evidence type="ECO:0000256" key="7">
    <source>
        <dbReference type="ARBA" id="ARBA00023186"/>
    </source>
</evidence>
<comment type="similarity">
    <text evidence="2 10">Belongs to the heat shock protein 90 family.</text>
</comment>
<keyword evidence="4 10" id="KW-0547">Nucleotide-binding</keyword>
<dbReference type="GO" id="GO:0016887">
    <property type="term" value="F:ATP hydrolysis activity"/>
    <property type="evidence" value="ECO:0007669"/>
    <property type="project" value="InterPro"/>
</dbReference>
<feature type="region of interest" description="A; substrate-binding" evidence="10">
    <location>
        <begin position="1"/>
        <end position="340"/>
    </location>
</feature>
<feature type="binding site" evidence="11">
    <location>
        <position position="89"/>
    </location>
    <ligand>
        <name>ATP</name>
        <dbReference type="ChEBI" id="CHEBI:30616"/>
    </ligand>
</feature>
<sequence>MTMTHQETKSSSESRHGFQAEVGRLLDIVAHSLYSERAVFLRELISNAADACDKLRYLSLTHADLIAGDPELKVVIRADAQAGTLTIADNGIGMNREDLVENLGTIARSGTAAFLKQATGDAAKDLALIGQFGVGFYAAFMVADQVEVVSRKAGETEAWRWSSDGRGEFEVVATERDKRGSDVILHLKADAREFLERDRLKKIVTKYSDHIPLPIFLAEDGKGSGGKEERLNEASALWMKPKSEITEQGYAEFYRHSAHAFDKPWMTLHFKVEGVLEYAGLLFVPSTRPFDLFDPDRKNRLKLYVKRVFITDSCDELVPPYLRFLRGVVDSSDLPLNISREMLQHNPVLAKMRAGITKRVLGELEKRAKDEPDAYADFWNQFGAVLKEGLYEQNDQGDALLSLARFRSTASDKLVSLADYLARMKPGQEAIYYITGETLEAASRSPHLEGFRARDVEVLLLTDPIDEFWVPAVGAYKEKPLRSVTRGGAELEKIVNAAADKKPAPPAPEGIDGLIALFKLTLKDAVKDVRSSQRLTESTACLVAEDGDLDINLERLLRQHKRLDTGAKRVLEINPQCQLVAALTKRLKAKGNAEEIGEAAWLILDQARILQGETLEDPVAFARRQSEMMRRALEN</sequence>
<evidence type="ECO:0000313" key="14">
    <source>
        <dbReference type="Proteomes" id="UP000326202"/>
    </source>
</evidence>
<comment type="subcellular location">
    <subcellularLocation>
        <location evidence="1 10">Cytoplasm</location>
    </subcellularLocation>
</comment>
<dbReference type="CDD" id="cd16927">
    <property type="entry name" value="HATPase_Hsp90-like"/>
    <property type="match status" value="1"/>
</dbReference>
<dbReference type="InterPro" id="IPR003594">
    <property type="entry name" value="HATPase_dom"/>
</dbReference>
<dbReference type="AlphaFoldDB" id="A0A5J6MRF5"/>
<dbReference type="Gene3D" id="3.40.50.11260">
    <property type="match status" value="1"/>
</dbReference>
<feature type="region of interest" description="C" evidence="10">
    <location>
        <begin position="556"/>
        <end position="635"/>
    </location>
</feature>
<dbReference type="Gene3D" id="1.20.120.790">
    <property type="entry name" value="Heat shock protein 90, C-terminal domain"/>
    <property type="match status" value="1"/>
</dbReference>
<dbReference type="Proteomes" id="UP000326202">
    <property type="component" value="Chromosome"/>
</dbReference>
<dbReference type="PRINTS" id="PR00775">
    <property type="entry name" value="HEATSHOCK90"/>
</dbReference>
<dbReference type="SUPFAM" id="SSF54211">
    <property type="entry name" value="Ribosomal protein S5 domain 2-like"/>
    <property type="match status" value="1"/>
</dbReference>
<evidence type="ECO:0000256" key="11">
    <source>
        <dbReference type="PIRSR" id="PIRSR002583-1"/>
    </source>
</evidence>
<dbReference type="InterPro" id="IPR001404">
    <property type="entry name" value="Hsp90_fam"/>
</dbReference>
<evidence type="ECO:0000256" key="10">
    <source>
        <dbReference type="HAMAP-Rule" id="MF_00505"/>
    </source>
</evidence>
<dbReference type="Pfam" id="PF00183">
    <property type="entry name" value="HSP90"/>
    <property type="match status" value="1"/>
</dbReference>
<feature type="domain" description="Histidine kinase/HSP90-like ATPase" evidence="12">
    <location>
        <begin position="36"/>
        <end position="191"/>
    </location>
</feature>
<dbReference type="InterPro" id="IPR020575">
    <property type="entry name" value="Hsp90_N"/>
</dbReference>
<dbReference type="InterPro" id="IPR037196">
    <property type="entry name" value="HSP90_C"/>
</dbReference>
<dbReference type="SMART" id="SM00387">
    <property type="entry name" value="HATPase_c"/>
    <property type="match status" value="1"/>
</dbReference>
<dbReference type="NCBIfam" id="NF003555">
    <property type="entry name" value="PRK05218.1"/>
    <property type="match status" value="1"/>
</dbReference>
<dbReference type="Pfam" id="PF13589">
    <property type="entry name" value="HATPase_c_3"/>
    <property type="match status" value="1"/>
</dbReference>
<keyword evidence="7 10" id="KW-0143">Chaperone</keyword>